<accession>A0A4U0Y3H3</accession>
<dbReference type="InterPro" id="IPR050272">
    <property type="entry name" value="Isochorismatase-like_hydrls"/>
</dbReference>
<dbReference type="CDD" id="cd00431">
    <property type="entry name" value="cysteine_hydrolases"/>
    <property type="match status" value="1"/>
</dbReference>
<dbReference type="Pfam" id="PF00857">
    <property type="entry name" value="Isochorismatase"/>
    <property type="match status" value="1"/>
</dbReference>
<proteinExistence type="inferred from homology"/>
<organism evidence="4 5">
    <name type="scientific">Cryomyces minteri</name>
    <dbReference type="NCBI Taxonomy" id="331657"/>
    <lineage>
        <taxon>Eukaryota</taxon>
        <taxon>Fungi</taxon>
        <taxon>Dikarya</taxon>
        <taxon>Ascomycota</taxon>
        <taxon>Pezizomycotina</taxon>
        <taxon>Dothideomycetes</taxon>
        <taxon>Dothideomycetes incertae sedis</taxon>
        <taxon>Cryomyces</taxon>
    </lineage>
</organism>
<dbReference type="EMBL" id="NAJN01000007">
    <property type="protein sequence ID" value="TKA82085.1"/>
    <property type="molecule type" value="Genomic_DNA"/>
</dbReference>
<dbReference type="Proteomes" id="UP000308768">
    <property type="component" value="Unassembled WGS sequence"/>
</dbReference>
<name>A0A4U0Y3H3_9PEZI</name>
<dbReference type="PANTHER" id="PTHR43540:SF16">
    <property type="entry name" value="ISOCHORISMATASE-LIKE DOMAIN-CONTAINING PROTEIN"/>
    <property type="match status" value="1"/>
</dbReference>
<dbReference type="Gene3D" id="3.40.50.850">
    <property type="entry name" value="Isochorismatase-like"/>
    <property type="match status" value="1"/>
</dbReference>
<dbReference type="InterPro" id="IPR036380">
    <property type="entry name" value="Isochorismatase-like_sf"/>
</dbReference>
<comment type="similarity">
    <text evidence="1">Belongs to the isochorismatase family.</text>
</comment>
<evidence type="ECO:0000256" key="1">
    <source>
        <dbReference type="ARBA" id="ARBA00006336"/>
    </source>
</evidence>
<keyword evidence="2" id="KW-0378">Hydrolase</keyword>
<gene>
    <name evidence="4" type="ORF">B0A49_00238</name>
</gene>
<comment type="caution">
    <text evidence="4">The sequence shown here is derived from an EMBL/GenBank/DDBJ whole genome shotgun (WGS) entry which is preliminary data.</text>
</comment>
<dbReference type="OrthoDB" id="167809at2759"/>
<evidence type="ECO:0000313" key="4">
    <source>
        <dbReference type="EMBL" id="TKA82085.1"/>
    </source>
</evidence>
<evidence type="ECO:0000313" key="5">
    <source>
        <dbReference type="Proteomes" id="UP000308768"/>
    </source>
</evidence>
<dbReference type="AlphaFoldDB" id="A0A4U0Y3H3"/>
<feature type="domain" description="Isochorismatase-like" evidence="3">
    <location>
        <begin position="178"/>
        <end position="363"/>
    </location>
</feature>
<dbReference type="InterPro" id="IPR000868">
    <property type="entry name" value="Isochorismatase-like_dom"/>
</dbReference>
<dbReference type="SUPFAM" id="SSF52499">
    <property type="entry name" value="Isochorismatase-like hydrolases"/>
    <property type="match status" value="1"/>
</dbReference>
<dbReference type="PANTHER" id="PTHR43540">
    <property type="entry name" value="PEROXYUREIDOACRYLATE/UREIDOACRYLATE AMIDOHYDROLASE-RELATED"/>
    <property type="match status" value="1"/>
</dbReference>
<evidence type="ECO:0000259" key="3">
    <source>
        <dbReference type="Pfam" id="PF00857"/>
    </source>
</evidence>
<dbReference type="STRING" id="331657.A0A4U0Y3H3"/>
<sequence>MGMLARLSQAAYLLGRVFKHTKDTTIDDLYHEEERNQLDRTLRALLNLSYVEGAMRRMAVCAQTGICYSALITLHDPQSNRTDAMHHQYAMSILKPVAEESALGSQMFMTTVTRSVEDASPLLLHWAYQAAMVYGRLIHYTGKEALGPMEVLTTKLSLMSRRWLAAGRGLSADTGSESAIIFIDPYNDFIHPAGKLYSALAESLKDTDTITHMHEVLATARAARIPVYYGLHQQYKPGNYDGWQQMTATHVTQKEGKVFEEGSWGARIFEGMEPVLENGDVVLSKHWNSSSFQNTDLDFLLRQRGITHVVFAGLVTNTCVETTARYAGYHVTMLTDATAAFSTEQKNAATNIIWPLFAQKVTTTAAWAAGLKGEKREKNGS</sequence>
<keyword evidence="5" id="KW-1185">Reference proteome</keyword>
<evidence type="ECO:0000256" key="2">
    <source>
        <dbReference type="ARBA" id="ARBA00022801"/>
    </source>
</evidence>
<dbReference type="GO" id="GO:0016787">
    <property type="term" value="F:hydrolase activity"/>
    <property type="evidence" value="ECO:0007669"/>
    <property type="project" value="UniProtKB-KW"/>
</dbReference>
<protein>
    <recommendedName>
        <fullName evidence="3">Isochorismatase-like domain-containing protein</fullName>
    </recommendedName>
</protein>
<reference evidence="4 5" key="1">
    <citation type="submission" date="2017-03" db="EMBL/GenBank/DDBJ databases">
        <title>Genomes of endolithic fungi from Antarctica.</title>
        <authorList>
            <person name="Coleine C."/>
            <person name="Masonjones S."/>
            <person name="Stajich J.E."/>
        </authorList>
    </citation>
    <scope>NUCLEOTIDE SEQUENCE [LARGE SCALE GENOMIC DNA]</scope>
    <source>
        <strain evidence="4 5">CCFEE 5187</strain>
    </source>
</reference>